<evidence type="ECO:0000259" key="2">
    <source>
        <dbReference type="PROSITE" id="PS51202"/>
    </source>
</evidence>
<comment type="caution">
    <text evidence="3">The sequence shown here is derived from an EMBL/GenBank/DDBJ whole genome shotgun (WGS) entry which is preliminary data.</text>
</comment>
<keyword evidence="1" id="KW-1133">Transmembrane helix</keyword>
<evidence type="ECO:0000313" key="3">
    <source>
        <dbReference type="EMBL" id="RLE46314.1"/>
    </source>
</evidence>
<evidence type="ECO:0000256" key="1">
    <source>
        <dbReference type="SAM" id="Phobius"/>
    </source>
</evidence>
<dbReference type="GO" id="GO:0006813">
    <property type="term" value="P:potassium ion transport"/>
    <property type="evidence" value="ECO:0007669"/>
    <property type="project" value="InterPro"/>
</dbReference>
<dbReference type="InterPro" id="IPR036721">
    <property type="entry name" value="RCK_C_sf"/>
</dbReference>
<keyword evidence="1" id="KW-0812">Transmembrane</keyword>
<dbReference type="PROSITE" id="PS51202">
    <property type="entry name" value="RCK_C"/>
    <property type="match status" value="1"/>
</dbReference>
<organism evidence="3 4">
    <name type="scientific">Thermoproteota archaeon</name>
    <dbReference type="NCBI Taxonomy" id="2056631"/>
    <lineage>
        <taxon>Archaea</taxon>
        <taxon>Thermoproteota</taxon>
    </lineage>
</organism>
<dbReference type="SUPFAM" id="SSF116726">
    <property type="entry name" value="TrkA C-terminal domain-like"/>
    <property type="match status" value="1"/>
</dbReference>
<feature type="transmembrane region" description="Helical" evidence="1">
    <location>
        <begin position="68"/>
        <end position="89"/>
    </location>
</feature>
<dbReference type="GO" id="GO:0008324">
    <property type="term" value="F:monoatomic cation transmembrane transporter activity"/>
    <property type="evidence" value="ECO:0007669"/>
    <property type="project" value="InterPro"/>
</dbReference>
<dbReference type="Pfam" id="PF02080">
    <property type="entry name" value="TrkA_C"/>
    <property type="match status" value="1"/>
</dbReference>
<feature type="transmembrane region" description="Helical" evidence="1">
    <location>
        <begin position="6"/>
        <end position="25"/>
    </location>
</feature>
<accession>A0A497EJM3</accession>
<protein>
    <submittedName>
        <fullName evidence="3">Potassium transporter TrkA</fullName>
    </submittedName>
</protein>
<name>A0A497EJM3_9CREN</name>
<sequence>MIALISLLLVVLFSIIVVRIGTVALKMTGLSRDVAAFQAQSAFSGVGFTTSESEYVVSHPVRRKIIRVLMLMGSAGITSAMATLVLTFIGHTPYEMLERGIWLAIGLAILFIFARSKLVDRGLSWVIERALERFTNIRVYDYEALLGITRGYTIAQFRVREDSWLAGKRLRELRISDEGILILGIYRRINGKEKYLGAPRGDTIIQVGDLLICYGHEETLKNLSKRIRGPRGDEEHREAVLKEQMRRIEEE</sequence>
<feature type="transmembrane region" description="Helical" evidence="1">
    <location>
        <begin position="101"/>
        <end position="119"/>
    </location>
</feature>
<dbReference type="Gene3D" id="3.30.70.1450">
    <property type="entry name" value="Regulator of K+ conductance, C-terminal domain"/>
    <property type="match status" value="1"/>
</dbReference>
<gene>
    <name evidence="3" type="ORF">DRJ31_10175</name>
</gene>
<proteinExistence type="predicted"/>
<reference evidence="3 4" key="1">
    <citation type="submission" date="2018-06" db="EMBL/GenBank/DDBJ databases">
        <title>Extensive metabolic versatility and redundancy in microbially diverse, dynamic hydrothermal sediments.</title>
        <authorList>
            <person name="Dombrowski N."/>
            <person name="Teske A."/>
            <person name="Baker B.J."/>
        </authorList>
    </citation>
    <scope>NUCLEOTIDE SEQUENCE [LARGE SCALE GENOMIC DNA]</scope>
    <source>
        <strain evidence="3">B66_G16</strain>
    </source>
</reference>
<keyword evidence="1" id="KW-0472">Membrane</keyword>
<feature type="domain" description="RCK C-terminal" evidence="2">
    <location>
        <begin position="140"/>
        <end position="229"/>
    </location>
</feature>
<dbReference type="InterPro" id="IPR006037">
    <property type="entry name" value="RCK_C"/>
</dbReference>
<dbReference type="AlphaFoldDB" id="A0A497EJM3"/>
<dbReference type="EMBL" id="QMQV01000192">
    <property type="protein sequence ID" value="RLE46314.1"/>
    <property type="molecule type" value="Genomic_DNA"/>
</dbReference>
<evidence type="ECO:0000313" key="4">
    <source>
        <dbReference type="Proteomes" id="UP000278475"/>
    </source>
</evidence>
<dbReference type="Proteomes" id="UP000278475">
    <property type="component" value="Unassembled WGS sequence"/>
</dbReference>